<gene>
    <name evidence="1" type="ORF">Lpp41_00130</name>
</gene>
<evidence type="ECO:0000313" key="1">
    <source>
        <dbReference type="EMBL" id="EPC76463.1"/>
    </source>
</evidence>
<name>A0A829HAH3_LACPA</name>
<accession>A0A829HAH3</accession>
<keyword evidence="1" id="KW-0413">Isomerase</keyword>
<dbReference type="Proteomes" id="UP000014244">
    <property type="component" value="Unassembled WGS sequence"/>
</dbReference>
<organism evidence="1 2">
    <name type="scientific">Lacticaseibacillus paracasei subsp. paracasei Lpp41</name>
    <dbReference type="NCBI Taxonomy" id="1256208"/>
    <lineage>
        <taxon>Bacteria</taxon>
        <taxon>Bacillati</taxon>
        <taxon>Bacillota</taxon>
        <taxon>Bacilli</taxon>
        <taxon>Lactobacillales</taxon>
        <taxon>Lactobacillaceae</taxon>
        <taxon>Lacticaseibacillus</taxon>
    </lineage>
</organism>
<protein>
    <submittedName>
        <fullName evidence="1">DNA topoisomerase III family protein</fullName>
    </submittedName>
</protein>
<comment type="caution">
    <text evidence="1">The sequence shown here is derived from an EMBL/GenBank/DDBJ whole genome shotgun (WGS) entry which is preliminary data.</text>
</comment>
<reference evidence="1 2" key="1">
    <citation type="journal article" date="2013" name="PLoS ONE">
        <title>Lactobacillus paracasei comparative genomics: towards species pan-genome definition and exploitation of diversity.</title>
        <authorList>
            <person name="Smokvina T."/>
            <person name="Wels M."/>
            <person name="Polka J."/>
            <person name="Chervaux C."/>
            <person name="Brisse S."/>
            <person name="Boekhorst J."/>
            <person name="van Hylckama Vlieg J.E."/>
            <person name="Siezen R.J."/>
        </authorList>
    </citation>
    <scope>NUCLEOTIDE SEQUENCE [LARGE SCALE GENOMIC DNA]</scope>
    <source>
        <strain evidence="1 2">Lpp41</strain>
    </source>
</reference>
<feature type="non-terminal residue" evidence="1">
    <location>
        <position position="1"/>
    </location>
</feature>
<evidence type="ECO:0000313" key="2">
    <source>
        <dbReference type="Proteomes" id="UP000014244"/>
    </source>
</evidence>
<sequence length="39" mass="4292">TKYLGLVSKPVALTNTTPNKRYVDGKKVAAFLNQAQNNQ</sequence>
<dbReference type="GO" id="GO:0016853">
    <property type="term" value="F:isomerase activity"/>
    <property type="evidence" value="ECO:0007669"/>
    <property type="project" value="UniProtKB-KW"/>
</dbReference>
<proteinExistence type="predicted"/>
<dbReference type="EMBL" id="ANKE01000006">
    <property type="protein sequence ID" value="EPC76463.1"/>
    <property type="molecule type" value="Genomic_DNA"/>
</dbReference>
<dbReference type="AlphaFoldDB" id="A0A829HAH3"/>